<dbReference type="GO" id="GO:0051301">
    <property type="term" value="P:cell division"/>
    <property type="evidence" value="ECO:0007669"/>
    <property type="project" value="InterPro"/>
</dbReference>
<evidence type="ECO:0000313" key="3">
    <source>
        <dbReference type="Proteomes" id="UP000178347"/>
    </source>
</evidence>
<proteinExistence type="predicted"/>
<dbReference type="PANTHER" id="PTHR32432:SF3">
    <property type="entry name" value="ETHANOLAMINE UTILIZATION PROTEIN EUTJ"/>
    <property type="match status" value="1"/>
</dbReference>
<dbReference type="SMART" id="SM00842">
    <property type="entry name" value="FtsA"/>
    <property type="match status" value="1"/>
</dbReference>
<name>A0A1F6MRK1_9BACT</name>
<dbReference type="InterPro" id="IPR043129">
    <property type="entry name" value="ATPase_NBD"/>
</dbReference>
<dbReference type="AlphaFoldDB" id="A0A1F6MRK1"/>
<evidence type="ECO:0000259" key="1">
    <source>
        <dbReference type="SMART" id="SM00842"/>
    </source>
</evidence>
<dbReference type="STRING" id="1798692.A3G00_02895"/>
<dbReference type="InterPro" id="IPR003494">
    <property type="entry name" value="SHS2_FtsA"/>
</dbReference>
<reference evidence="2 3" key="1">
    <citation type="journal article" date="2016" name="Nat. Commun.">
        <title>Thousands of microbial genomes shed light on interconnected biogeochemical processes in an aquifer system.</title>
        <authorList>
            <person name="Anantharaman K."/>
            <person name="Brown C.T."/>
            <person name="Hug L.A."/>
            <person name="Sharon I."/>
            <person name="Castelle C.J."/>
            <person name="Probst A.J."/>
            <person name="Thomas B.C."/>
            <person name="Singh A."/>
            <person name="Wilkins M.J."/>
            <person name="Karaoz U."/>
            <person name="Brodie E.L."/>
            <person name="Williams K.H."/>
            <person name="Hubbard S.S."/>
            <person name="Banfield J.F."/>
        </authorList>
    </citation>
    <scope>NUCLEOTIDE SEQUENCE [LARGE SCALE GENOMIC DNA]</scope>
</reference>
<dbReference type="Gene3D" id="3.30.1490.300">
    <property type="match status" value="1"/>
</dbReference>
<dbReference type="NCBIfam" id="TIGR01175">
    <property type="entry name" value="pilM"/>
    <property type="match status" value="1"/>
</dbReference>
<dbReference type="CDD" id="cd24049">
    <property type="entry name" value="ASKHA_NBD_PilM"/>
    <property type="match status" value="1"/>
</dbReference>
<dbReference type="SUPFAM" id="SSF53067">
    <property type="entry name" value="Actin-like ATPase domain"/>
    <property type="match status" value="3"/>
</dbReference>
<dbReference type="Pfam" id="PF11104">
    <property type="entry name" value="PilM_2"/>
    <property type="match status" value="1"/>
</dbReference>
<dbReference type="Proteomes" id="UP000178347">
    <property type="component" value="Unassembled WGS sequence"/>
</dbReference>
<dbReference type="Gene3D" id="3.30.420.40">
    <property type="match status" value="2"/>
</dbReference>
<dbReference type="InterPro" id="IPR005883">
    <property type="entry name" value="PilM"/>
</dbReference>
<gene>
    <name evidence="2" type="ORF">A3G00_02895</name>
</gene>
<protein>
    <recommendedName>
        <fullName evidence="1">SHS2 domain-containing protein</fullName>
    </recommendedName>
</protein>
<dbReference type="EMBL" id="MFQN01000027">
    <property type="protein sequence ID" value="OGH74150.1"/>
    <property type="molecule type" value="Genomic_DNA"/>
</dbReference>
<feature type="domain" description="SHS2" evidence="1">
    <location>
        <begin position="21"/>
        <end position="187"/>
    </location>
</feature>
<organism evidence="2 3">
    <name type="scientific">Candidatus Magasanikbacteria bacterium RIFCSPLOWO2_12_FULL_43_12</name>
    <dbReference type="NCBI Taxonomy" id="1798692"/>
    <lineage>
        <taxon>Bacteria</taxon>
        <taxon>Candidatus Magasanikiibacteriota</taxon>
    </lineage>
</organism>
<dbReference type="PANTHER" id="PTHR32432">
    <property type="entry name" value="CELL DIVISION PROTEIN FTSA-RELATED"/>
    <property type="match status" value="1"/>
</dbReference>
<comment type="caution">
    <text evidence="2">The sequence shown here is derived from an EMBL/GenBank/DDBJ whole genome shotgun (WGS) entry which is preliminary data.</text>
</comment>
<sequence>MGILVWLWNFALEMFFRSKLIVGLDIGSHTIKLAKLRRYRSGRVELVAFETDKLPPETIVDGRIFNFDAVVKCIRGLARKVGVEGADCAISISDHSVIIKKINIPKMTMEELEGCIEWEAEQYIPFDIKDINVDVQILNPDAGQDTMDVLLVAGKKDIVRDYKSVAEEAGLRPVVVDADTFACQNAFWLNYGFPLNEVVALVNVGDSEINISVVSNSITVFTRNISMGGSFLTEEIMKGLNVSWEDAEKHKTEGDDTLSSSAVFREVQKISGCVSETLVTEIRHSLDFFAATTINADISRIYLSGGAAQMSAFIRAMERRLIVPVELINPWRNIVIDLCRFDMCQLERMSPLATVAVGLAMRFNGDRKAKESGVRINLAHQERNARRSRRPWRFHRLPWSVSLWRYRLTLAKD</sequence>
<accession>A0A1F6MRK1</accession>
<evidence type="ECO:0000313" key="2">
    <source>
        <dbReference type="EMBL" id="OGH74150.1"/>
    </source>
</evidence>
<dbReference type="InterPro" id="IPR050696">
    <property type="entry name" value="FtsA/MreB"/>
</dbReference>